<comment type="subcellular location">
    <subcellularLocation>
        <location evidence="2">Membrane</location>
        <topology evidence="2">Single-pass membrane protein</topology>
    </subcellularLocation>
</comment>
<evidence type="ECO:0000259" key="4">
    <source>
        <dbReference type="PROSITE" id="PS50887"/>
    </source>
</evidence>
<dbReference type="Gene3D" id="1.10.510.10">
    <property type="entry name" value="Transferase(Phosphotransferase) domain 1"/>
    <property type="match status" value="1"/>
</dbReference>
<dbReference type="SUPFAM" id="SSF52540">
    <property type="entry name" value="P-loop containing nucleoside triphosphate hydrolases"/>
    <property type="match status" value="1"/>
</dbReference>
<dbReference type="SUPFAM" id="SSF56112">
    <property type="entry name" value="Protein kinase-like (PK-like)"/>
    <property type="match status" value="1"/>
</dbReference>
<dbReference type="PANTHER" id="PTHR43642">
    <property type="entry name" value="HYBRID SIGNAL TRANSDUCTION HISTIDINE KINASE G"/>
    <property type="match status" value="1"/>
</dbReference>
<dbReference type="Gene3D" id="3.30.450.40">
    <property type="match status" value="1"/>
</dbReference>
<comment type="cofactor">
    <cofactor evidence="1">
        <name>Mg(2+)</name>
        <dbReference type="ChEBI" id="CHEBI:18420"/>
    </cofactor>
</comment>
<feature type="domain" description="Protein kinase" evidence="3">
    <location>
        <begin position="7"/>
        <end position="276"/>
    </location>
</feature>
<dbReference type="OrthoDB" id="9801841at2"/>
<dbReference type="CDD" id="cd01949">
    <property type="entry name" value="GGDEF"/>
    <property type="match status" value="1"/>
</dbReference>
<dbReference type="KEGG" id="kak:Kalk_12530"/>
<dbReference type="SMART" id="SM00220">
    <property type="entry name" value="S_TKc"/>
    <property type="match status" value="1"/>
</dbReference>
<dbReference type="GO" id="GO:0016020">
    <property type="term" value="C:membrane"/>
    <property type="evidence" value="ECO:0007669"/>
    <property type="project" value="UniProtKB-SubCell"/>
</dbReference>
<dbReference type="Gene3D" id="3.30.70.270">
    <property type="match status" value="1"/>
</dbReference>
<dbReference type="PROSITE" id="PS50887">
    <property type="entry name" value="GGDEF"/>
    <property type="match status" value="1"/>
</dbReference>
<evidence type="ECO:0000256" key="2">
    <source>
        <dbReference type="ARBA" id="ARBA00004167"/>
    </source>
</evidence>
<dbReference type="EMBL" id="CP022684">
    <property type="protein sequence ID" value="AUM13201.1"/>
    <property type="molecule type" value="Genomic_DNA"/>
</dbReference>
<dbReference type="InterPro" id="IPR000160">
    <property type="entry name" value="GGDEF_dom"/>
</dbReference>
<organism evidence="5 6">
    <name type="scientific">Ketobacter alkanivorans</name>
    <dbReference type="NCBI Taxonomy" id="1917421"/>
    <lineage>
        <taxon>Bacteria</taxon>
        <taxon>Pseudomonadati</taxon>
        <taxon>Pseudomonadota</taxon>
        <taxon>Gammaproteobacteria</taxon>
        <taxon>Pseudomonadales</taxon>
        <taxon>Ketobacteraceae</taxon>
        <taxon>Ketobacter</taxon>
    </lineage>
</organism>
<dbReference type="PROSITE" id="PS00109">
    <property type="entry name" value="PROTEIN_KINASE_TYR"/>
    <property type="match status" value="1"/>
</dbReference>
<dbReference type="PROSITE" id="PS50011">
    <property type="entry name" value="PROTEIN_KINASE_DOM"/>
    <property type="match status" value="1"/>
</dbReference>
<evidence type="ECO:0000313" key="5">
    <source>
        <dbReference type="EMBL" id="AUM13201.1"/>
    </source>
</evidence>
<dbReference type="InterPro" id="IPR008266">
    <property type="entry name" value="Tyr_kinase_AS"/>
</dbReference>
<dbReference type="InterPro" id="IPR029787">
    <property type="entry name" value="Nucleotide_cyclase"/>
</dbReference>
<dbReference type="Proteomes" id="UP000235116">
    <property type="component" value="Chromosome"/>
</dbReference>
<dbReference type="InterPro" id="IPR043128">
    <property type="entry name" value="Rev_trsase/Diguanyl_cyclase"/>
</dbReference>
<dbReference type="SMART" id="SM00267">
    <property type="entry name" value="GGDEF"/>
    <property type="match status" value="1"/>
</dbReference>
<feature type="domain" description="GGDEF" evidence="4">
    <location>
        <begin position="1529"/>
        <end position="1662"/>
    </location>
</feature>
<sequence length="1666" mass="187574">MAGLSGFGDLQLLSNSTVHQVFRTTRQSDGAAVIVKVLDTLQCRDEDGARLRHEYQLLKDLNQTLLVKALDYEIRDHVEILVLQDDGATDLANSLNQHKFDLPVCLGLMIALVRAIGQAHQCGIVHRDVTPANLILIDNEQGALSLKLIDFGLAVQRKGVLGDLGQIDALVGSLRYMAPEQTGKMNRKMDARADFYSMGVTFYEMLVGRTPFENIDEHELIHAHIAKRPIPPHDIDKSIPPQLSNIVMKLLSKNPESRYLSAPGIERDLERCQSDLGSGLLEVAAWQLGQQDVSPQMVIPEQLYGRDQELRQLFRAFSKVRQGNKTMLLLGGDPGAGKTSLVKELYKPVLDNHAYLVFGKYDQLKRDVPYSGLILALRQWIQQLLAESEDSLHYWKSTLCKALGSNGAMLTDLVPELEQIIGAQAPLKKMDPIQHQMLFNHVFETFIAAIARKQHSLVLVLDDLQWADSASLALLETIMTSEEVSNLLLVVIFRNNEVDAHHPLSVCVDAIRGRGCSTDQIKLKPLQYESLQQLVRDTFHVGSSASDQLATILMSKTKGNPFFVEEFLNNLVADGLIRFDYKEGRWVIDFDKCSARNETRNVLEFIAGRLQLCPPQYLFVLQVAACEGIEFKIQTLLNLDGIHHTQIVGALVYGVDNQLVKPVGEAYLFNQFIDNPKWIEKNRPRYRFIHDHILSTVYASCLPDVRREVHHLLGQLLLKQTDLDKQTDRIFSIVRHLNYAVDLVASQQERVSLIRLNKIAAEKALASTAFENAAQYLQTARHLFTEDMWQDAYEFSRELWLMMMEVSYLTEDYDGLEQNLLEFERVQRDRADAMPFYHIKMHALHRQDRVREAISLGMDKLPYVNERLPRNPGQLKVLWELIRTKLYLWVKLRGQPIHQHLKQGLLERAQGEALQSANHLYEIGVYAFLAQRNLFSCLIFRGVRVYLRDGATLASSGSYAAYGVVHCSLLNQVEKGYEYGNFALQLAEAFGHDTAIISSKQVFNGFIRHWKEPLRESLQPLLWVHRRSMEVAELEYVAHSANLYVAHEFYAGVDLDEVRRDAEKYYRVLSRIGLKNLSLYTALFQQFMLNLMGQSNDPFQLAGKLYNPDAQKIKEIEQSDPTLLFYFHLCALQLGVTLDRDEGLDQHVTEILRLQLGSAGSYAICIFYTLHGVLCTRRYLNGSLSRSDAIAILLRYQRKMKLWSRHCPDNFEDKSMLLLGCIELVNGHYLKALGSFEKAVALAKVQGFKQEQALACEMCSVAAMKANLDLAAASYVQQAAVVYQVWGAKAKLALLKETPLPGQRNLNVAPGVASRSLSMADRDLDLAALRLALRSISEEKVHTRLIEKTILAASQFAAAQKAILLLKRDEALLIEATITSDKPAPTIMQSITLGQDSTLLSDAVANYVARTRKSVVINDAQQLQDQLPSLHKMPYILLNRVRSIMVIPLVEGDHHQGQLIGMLYLENNLAPSAFTEGMIEALEIIGLSAAGRLELSRKAVTDGLTGLFNHDYFQQQLREQIGQAKRRNHRLCLLLMDIDHFKQFNDTWGHQAGDSVLKEVALLLQKHSRQADVVARYGGEEMALILPDTHEAGALQLAEKIRAVVEQAAVHYAGQELKVTMSVGVSCLTPDCDQPEQLIKAADDALYACKDAGRNQVIAASALSRR</sequence>
<dbReference type="FunFam" id="3.30.70.270:FF:000001">
    <property type="entry name" value="Diguanylate cyclase domain protein"/>
    <property type="match status" value="1"/>
</dbReference>
<dbReference type="NCBIfam" id="TIGR00254">
    <property type="entry name" value="GGDEF"/>
    <property type="match status" value="1"/>
</dbReference>
<evidence type="ECO:0000313" key="6">
    <source>
        <dbReference type="Proteomes" id="UP000235116"/>
    </source>
</evidence>
<keyword evidence="6" id="KW-1185">Reference proteome</keyword>
<dbReference type="GO" id="GO:0004672">
    <property type="term" value="F:protein kinase activity"/>
    <property type="evidence" value="ECO:0007669"/>
    <property type="project" value="InterPro"/>
</dbReference>
<dbReference type="CDD" id="cd14014">
    <property type="entry name" value="STKc_PknB_like"/>
    <property type="match status" value="1"/>
</dbReference>
<dbReference type="InterPro" id="IPR011009">
    <property type="entry name" value="Kinase-like_dom_sf"/>
</dbReference>
<name>A0A2K9LM02_9GAMM</name>
<gene>
    <name evidence="5" type="ORF">Kalk_12530</name>
</gene>
<reference evidence="6" key="1">
    <citation type="submission" date="2017-08" db="EMBL/GenBank/DDBJ databases">
        <title>Direct submision.</title>
        <authorList>
            <person name="Kim S.-J."/>
            <person name="Rhee S.-K."/>
        </authorList>
    </citation>
    <scope>NUCLEOTIDE SEQUENCE [LARGE SCALE GENOMIC DNA]</scope>
    <source>
        <strain evidence="6">GI5</strain>
    </source>
</reference>
<dbReference type="InterPro" id="IPR000719">
    <property type="entry name" value="Prot_kinase_dom"/>
</dbReference>
<dbReference type="Pfam" id="PF13191">
    <property type="entry name" value="AAA_16"/>
    <property type="match status" value="1"/>
</dbReference>
<evidence type="ECO:0000259" key="3">
    <source>
        <dbReference type="PROSITE" id="PS50011"/>
    </source>
</evidence>
<dbReference type="InterPro" id="IPR003018">
    <property type="entry name" value="GAF"/>
</dbReference>
<protein>
    <recommendedName>
        <fullName evidence="7">Serine/threonine protein kinase</fullName>
    </recommendedName>
</protein>
<dbReference type="Gene3D" id="3.40.50.300">
    <property type="entry name" value="P-loop containing nucleotide triphosphate hydrolases"/>
    <property type="match status" value="1"/>
</dbReference>
<evidence type="ECO:0000256" key="1">
    <source>
        <dbReference type="ARBA" id="ARBA00001946"/>
    </source>
</evidence>
<dbReference type="SUPFAM" id="SSF55073">
    <property type="entry name" value="Nucleotide cyclase"/>
    <property type="match status" value="1"/>
</dbReference>
<dbReference type="PANTHER" id="PTHR43642:SF1">
    <property type="entry name" value="HYBRID SIGNAL TRANSDUCTION HISTIDINE KINASE G"/>
    <property type="match status" value="1"/>
</dbReference>
<dbReference type="InterPro" id="IPR053159">
    <property type="entry name" value="Hybrid_Histidine_Kinase"/>
</dbReference>
<dbReference type="SUPFAM" id="SSF55781">
    <property type="entry name" value="GAF domain-like"/>
    <property type="match status" value="1"/>
</dbReference>
<dbReference type="InterPro" id="IPR029016">
    <property type="entry name" value="GAF-like_dom_sf"/>
</dbReference>
<dbReference type="InterPro" id="IPR041664">
    <property type="entry name" value="AAA_16"/>
</dbReference>
<dbReference type="Pfam" id="PF00069">
    <property type="entry name" value="Pkinase"/>
    <property type="match status" value="1"/>
</dbReference>
<proteinExistence type="predicted"/>
<evidence type="ECO:0008006" key="7">
    <source>
        <dbReference type="Google" id="ProtNLM"/>
    </source>
</evidence>
<dbReference type="Pfam" id="PF00990">
    <property type="entry name" value="GGDEF"/>
    <property type="match status" value="1"/>
</dbReference>
<dbReference type="InterPro" id="IPR027417">
    <property type="entry name" value="P-loop_NTPase"/>
</dbReference>
<accession>A0A2K9LM02</accession>
<dbReference type="SMART" id="SM00065">
    <property type="entry name" value="GAF"/>
    <property type="match status" value="1"/>
</dbReference>
<dbReference type="GO" id="GO:0005524">
    <property type="term" value="F:ATP binding"/>
    <property type="evidence" value="ECO:0007669"/>
    <property type="project" value="InterPro"/>
</dbReference>
<dbReference type="RefSeq" id="WP_101894580.1">
    <property type="nucleotide sequence ID" value="NZ_CP022684.1"/>
</dbReference>